<dbReference type="AlphaFoldDB" id="A0A8T2TYR8"/>
<evidence type="ECO:0000313" key="2">
    <source>
        <dbReference type="Proteomes" id="UP000825935"/>
    </source>
</evidence>
<sequence length="122" mass="13707">MYWISMFLSVLYRGSEDGGKNSCGEPSGALGNLIVVVSPIGHAYGWDALWMSCWLILRGLPSSQPRAYTTFHHHQDVEDTLSRGKKRDRACIRTFGKPDRWYAVGRSKAPFSLPYKVGWTGP</sequence>
<proteinExistence type="predicted"/>
<organism evidence="1 2">
    <name type="scientific">Ceratopteris richardii</name>
    <name type="common">Triangle waterfern</name>
    <dbReference type="NCBI Taxonomy" id="49495"/>
    <lineage>
        <taxon>Eukaryota</taxon>
        <taxon>Viridiplantae</taxon>
        <taxon>Streptophyta</taxon>
        <taxon>Embryophyta</taxon>
        <taxon>Tracheophyta</taxon>
        <taxon>Polypodiopsida</taxon>
        <taxon>Polypodiidae</taxon>
        <taxon>Polypodiales</taxon>
        <taxon>Pteridineae</taxon>
        <taxon>Pteridaceae</taxon>
        <taxon>Parkerioideae</taxon>
        <taxon>Ceratopteris</taxon>
    </lineage>
</organism>
<dbReference type="Proteomes" id="UP000825935">
    <property type="component" value="Chromosome 9"/>
</dbReference>
<accession>A0A8T2TYR8</accession>
<name>A0A8T2TYR8_CERRI</name>
<dbReference type="EMBL" id="CM035414">
    <property type="protein sequence ID" value="KAH7428607.1"/>
    <property type="molecule type" value="Genomic_DNA"/>
</dbReference>
<gene>
    <name evidence="1" type="ORF">KP509_09G008200</name>
</gene>
<protein>
    <submittedName>
        <fullName evidence="1">Uncharacterized protein</fullName>
    </submittedName>
</protein>
<keyword evidence="2" id="KW-1185">Reference proteome</keyword>
<evidence type="ECO:0000313" key="1">
    <source>
        <dbReference type="EMBL" id="KAH7428607.1"/>
    </source>
</evidence>
<reference evidence="1" key="1">
    <citation type="submission" date="2021-08" db="EMBL/GenBank/DDBJ databases">
        <title>WGS assembly of Ceratopteris richardii.</title>
        <authorList>
            <person name="Marchant D.B."/>
            <person name="Chen G."/>
            <person name="Jenkins J."/>
            <person name="Shu S."/>
            <person name="Leebens-Mack J."/>
            <person name="Grimwood J."/>
            <person name="Schmutz J."/>
            <person name="Soltis P."/>
            <person name="Soltis D."/>
            <person name="Chen Z.-H."/>
        </authorList>
    </citation>
    <scope>NUCLEOTIDE SEQUENCE</scope>
    <source>
        <strain evidence="1">Whitten #5841</strain>
        <tissue evidence="1">Leaf</tissue>
    </source>
</reference>
<comment type="caution">
    <text evidence="1">The sequence shown here is derived from an EMBL/GenBank/DDBJ whole genome shotgun (WGS) entry which is preliminary data.</text>
</comment>